<feature type="domain" description="Glycosyltransferase subfamily 4-like N-terminal" evidence="1">
    <location>
        <begin position="18"/>
        <end position="203"/>
    </location>
</feature>
<comment type="caution">
    <text evidence="2">The sequence shown here is derived from an EMBL/GenBank/DDBJ whole genome shotgun (WGS) entry which is preliminary data.</text>
</comment>
<evidence type="ECO:0000259" key="1">
    <source>
        <dbReference type="Pfam" id="PF13439"/>
    </source>
</evidence>
<dbReference type="Proteomes" id="UP000017908">
    <property type="component" value="Unassembled WGS sequence"/>
</dbReference>
<proteinExistence type="predicted"/>
<organism evidence="2">
    <name type="scientific">Megasphaera elsdenii CAG:570</name>
    <dbReference type="NCBI Taxonomy" id="1263087"/>
    <lineage>
        <taxon>Bacteria</taxon>
        <taxon>Bacillati</taxon>
        <taxon>Bacillota</taxon>
        <taxon>Negativicutes</taxon>
        <taxon>Veillonellales</taxon>
        <taxon>Veillonellaceae</taxon>
        <taxon>Megasphaera</taxon>
    </lineage>
</organism>
<dbReference type="Gene3D" id="3.40.50.2000">
    <property type="entry name" value="Glycogen Phosphorylase B"/>
    <property type="match status" value="2"/>
</dbReference>
<accession>R7MYR3</accession>
<dbReference type="EMBL" id="CBKE010000416">
    <property type="protein sequence ID" value="CDF06274.1"/>
    <property type="molecule type" value="Genomic_DNA"/>
</dbReference>
<protein>
    <recommendedName>
        <fullName evidence="1">Glycosyltransferase subfamily 4-like N-terminal domain-containing protein</fullName>
    </recommendedName>
</protein>
<dbReference type="SUPFAM" id="SSF53756">
    <property type="entry name" value="UDP-Glycosyltransferase/glycogen phosphorylase"/>
    <property type="match status" value="1"/>
</dbReference>
<dbReference type="Pfam" id="PF13439">
    <property type="entry name" value="Glyco_transf_4"/>
    <property type="match status" value="1"/>
</dbReference>
<sequence>MKKILQTVAILITNVSGGGTVRHAKEIAHAWSMQECRVLYIEVTDSITQVHFLKKGVIVKEYLFVDDEDGKRLKQLLQAYHVQLLHVEHLFNAPTYFLSLHKKLEIPLAIVMHDYYMICPFIKLTYEDESYCGEKGTDACQQCLARRNFVYGASGTRVLDIYKWRKMWEEYLKGAALVVVPSRDMEKRVRKYYPNIHLRMIENPELIPVKSQVKQIGLIGALSKAKGGRKVKECLDYCAANHLKLHFVLFGTLPDIVLNEDENKYITILGPYEEETIYSQIPRYLIDFFWFPGIWPETYSYTLTIPVRLGIPCISTNLGAIASRIQEHHWGKTYPWQYGAAQIIQELTDFPYAQYKNPNFEIQNTSFGCIEEYYEGISILEVNDCCHEHVPASDNINQLTGTYAKKEFHLLWHLAHGREKLHLLWHIDRKWVIDAVKRRISRSFVKKI</sequence>
<dbReference type="InterPro" id="IPR028098">
    <property type="entry name" value="Glyco_trans_4-like_N"/>
</dbReference>
<name>R7MYR3_MEGEL</name>
<gene>
    <name evidence="2" type="ORF">BN715_00391</name>
</gene>
<reference evidence="2" key="1">
    <citation type="submission" date="2012-11" db="EMBL/GenBank/DDBJ databases">
        <title>Dependencies among metagenomic species, viruses, plasmids and units of genetic variation.</title>
        <authorList>
            <person name="Nielsen H.B."/>
            <person name="Almeida M."/>
            <person name="Juncker A.S."/>
            <person name="Rasmussen S."/>
            <person name="Li J."/>
            <person name="Sunagawa S."/>
            <person name="Plichta D."/>
            <person name="Gautier L."/>
            <person name="Le Chatelier E."/>
            <person name="Peletier E."/>
            <person name="Bonde I."/>
            <person name="Nielsen T."/>
            <person name="Manichanh C."/>
            <person name="Arumugam M."/>
            <person name="Batto J."/>
            <person name="Santos M.B.Q.D."/>
            <person name="Blom N."/>
            <person name="Borruel N."/>
            <person name="Burgdorf K.S."/>
            <person name="Boumezbeur F."/>
            <person name="Casellas F."/>
            <person name="Dore J."/>
            <person name="Guarner F."/>
            <person name="Hansen T."/>
            <person name="Hildebrand F."/>
            <person name="Kaas R.S."/>
            <person name="Kennedy S."/>
            <person name="Kristiansen K."/>
            <person name="Kultima J.R."/>
            <person name="Leonard P."/>
            <person name="Levenez F."/>
            <person name="Lund O."/>
            <person name="Moumen B."/>
            <person name="Le Paslier D."/>
            <person name="Pons N."/>
            <person name="Pedersen O."/>
            <person name="Prifti E."/>
            <person name="Qin J."/>
            <person name="Raes J."/>
            <person name="Tap J."/>
            <person name="Tims S."/>
            <person name="Ussery D.W."/>
            <person name="Yamada T."/>
            <person name="MetaHit consortium"/>
            <person name="Renault P."/>
            <person name="Sicheritz-Ponten T."/>
            <person name="Bork P."/>
            <person name="Wang J."/>
            <person name="Brunak S."/>
            <person name="Ehrlich S.D."/>
        </authorList>
    </citation>
    <scope>NUCLEOTIDE SEQUENCE [LARGE SCALE GENOMIC DNA]</scope>
</reference>
<dbReference type="AlphaFoldDB" id="R7MYR3"/>
<evidence type="ECO:0000313" key="2">
    <source>
        <dbReference type="EMBL" id="CDF06274.1"/>
    </source>
</evidence>